<dbReference type="OrthoDB" id="32523at2"/>
<gene>
    <name evidence="5" type="ORF">JP75_04770</name>
</gene>
<dbReference type="AlphaFoldDB" id="A0A087M5X0"/>
<dbReference type="GO" id="GO:0003700">
    <property type="term" value="F:DNA-binding transcription factor activity"/>
    <property type="evidence" value="ECO:0007669"/>
    <property type="project" value="InterPro"/>
</dbReference>
<evidence type="ECO:0000259" key="4">
    <source>
        <dbReference type="PROSITE" id="PS50995"/>
    </source>
</evidence>
<sequence>MQDRIEPLVRELTDEMSRGYRAFSAAAGINMSDMMAIRFIRDQDGQATPTTLGRHLGMTSGATAILINRLEKDGYVLREQHPNDRRATLLRVGPGAEEMALPLSRSAQRLRETVLADYSRADVEVIERFLSDIVAALKVRNEGLEEELAAKTADRHPRA</sequence>
<accession>A0A087M5X0</accession>
<evidence type="ECO:0000313" key="5">
    <source>
        <dbReference type="EMBL" id="KFL32273.1"/>
    </source>
</evidence>
<dbReference type="PROSITE" id="PS50995">
    <property type="entry name" value="HTH_MARR_2"/>
    <property type="match status" value="1"/>
</dbReference>
<keyword evidence="2" id="KW-0238">DNA-binding</keyword>
<keyword evidence="1" id="KW-0805">Transcription regulation</keyword>
<dbReference type="EMBL" id="JQGC01000003">
    <property type="protein sequence ID" value="KFL32273.1"/>
    <property type="molecule type" value="Genomic_DNA"/>
</dbReference>
<feature type="domain" description="HTH marR-type" evidence="4">
    <location>
        <begin position="2"/>
        <end position="135"/>
    </location>
</feature>
<comment type="caution">
    <text evidence="5">The sequence shown here is derived from an EMBL/GenBank/DDBJ whole genome shotgun (WGS) entry which is preliminary data.</text>
</comment>
<dbReference type="PANTHER" id="PTHR42756">
    <property type="entry name" value="TRANSCRIPTIONAL REGULATOR, MARR"/>
    <property type="match status" value="1"/>
</dbReference>
<protein>
    <recommendedName>
        <fullName evidence="4">HTH marR-type domain-containing protein</fullName>
    </recommendedName>
</protein>
<proteinExistence type="predicted"/>
<dbReference type="InterPro" id="IPR036390">
    <property type="entry name" value="WH_DNA-bd_sf"/>
</dbReference>
<dbReference type="GO" id="GO:0003677">
    <property type="term" value="F:DNA binding"/>
    <property type="evidence" value="ECO:0007669"/>
    <property type="project" value="UniProtKB-KW"/>
</dbReference>
<dbReference type="Gene3D" id="1.10.10.10">
    <property type="entry name" value="Winged helix-like DNA-binding domain superfamily/Winged helix DNA-binding domain"/>
    <property type="match status" value="1"/>
</dbReference>
<evidence type="ECO:0000256" key="3">
    <source>
        <dbReference type="ARBA" id="ARBA00023163"/>
    </source>
</evidence>
<organism evidence="5 6">
    <name type="scientific">Devosia riboflavina</name>
    <dbReference type="NCBI Taxonomy" id="46914"/>
    <lineage>
        <taxon>Bacteria</taxon>
        <taxon>Pseudomonadati</taxon>
        <taxon>Pseudomonadota</taxon>
        <taxon>Alphaproteobacteria</taxon>
        <taxon>Hyphomicrobiales</taxon>
        <taxon>Devosiaceae</taxon>
        <taxon>Devosia</taxon>
    </lineage>
</organism>
<dbReference type="SMART" id="SM00347">
    <property type="entry name" value="HTH_MARR"/>
    <property type="match status" value="1"/>
</dbReference>
<dbReference type="Proteomes" id="UP000028981">
    <property type="component" value="Unassembled WGS sequence"/>
</dbReference>
<dbReference type="SUPFAM" id="SSF46785">
    <property type="entry name" value="Winged helix' DNA-binding domain"/>
    <property type="match status" value="1"/>
</dbReference>
<keyword evidence="3" id="KW-0804">Transcription</keyword>
<reference evidence="5 6" key="1">
    <citation type="submission" date="2014-08" db="EMBL/GenBank/DDBJ databases">
        <authorList>
            <person name="Hassan Y.I."/>
            <person name="Lepp D."/>
            <person name="Zhou T."/>
        </authorList>
    </citation>
    <scope>NUCLEOTIDE SEQUENCE [LARGE SCALE GENOMIC DNA]</scope>
    <source>
        <strain evidence="5 6">IFO13584</strain>
    </source>
</reference>
<dbReference type="PANTHER" id="PTHR42756:SF1">
    <property type="entry name" value="TRANSCRIPTIONAL REPRESSOR OF EMRAB OPERON"/>
    <property type="match status" value="1"/>
</dbReference>
<evidence type="ECO:0000313" key="6">
    <source>
        <dbReference type="Proteomes" id="UP000028981"/>
    </source>
</evidence>
<dbReference type="RefSeq" id="WP_035079854.1">
    <property type="nucleotide sequence ID" value="NZ_JQGC01000003.1"/>
</dbReference>
<dbReference type="InterPro" id="IPR036388">
    <property type="entry name" value="WH-like_DNA-bd_sf"/>
</dbReference>
<dbReference type="InterPro" id="IPR000835">
    <property type="entry name" value="HTH_MarR-typ"/>
</dbReference>
<dbReference type="Pfam" id="PF12802">
    <property type="entry name" value="MarR_2"/>
    <property type="match status" value="1"/>
</dbReference>
<name>A0A087M5X0_9HYPH</name>
<keyword evidence="6" id="KW-1185">Reference proteome</keyword>
<evidence type="ECO:0000256" key="1">
    <source>
        <dbReference type="ARBA" id="ARBA00023015"/>
    </source>
</evidence>
<evidence type="ECO:0000256" key="2">
    <source>
        <dbReference type="ARBA" id="ARBA00023125"/>
    </source>
</evidence>